<sequence>MDIVSVAMTATGAFGAGLTVGALMFSPRLITRTEAPPVPAGPPPVVYLVDPGTYGLPAGAMVAPPGVQAPAAAALPAPAPAGPAEIDRSGQTEGNRFQGPEGQNHRDHDPVSGVSLITPQGSPAARRPSTLPEVPR</sequence>
<organism evidence="3 4">
    <name type="scientific">Actinomadura macrotermitis</name>
    <dbReference type="NCBI Taxonomy" id="2585200"/>
    <lineage>
        <taxon>Bacteria</taxon>
        <taxon>Bacillati</taxon>
        <taxon>Actinomycetota</taxon>
        <taxon>Actinomycetes</taxon>
        <taxon>Streptosporangiales</taxon>
        <taxon>Thermomonosporaceae</taxon>
        <taxon>Actinomadura</taxon>
    </lineage>
</organism>
<keyword evidence="2" id="KW-0812">Transmembrane</keyword>
<dbReference type="AlphaFoldDB" id="A0A7K0C8U5"/>
<feature type="region of interest" description="Disordered" evidence="1">
    <location>
        <begin position="72"/>
        <end position="136"/>
    </location>
</feature>
<proteinExistence type="predicted"/>
<keyword evidence="2" id="KW-1133">Transmembrane helix</keyword>
<comment type="caution">
    <text evidence="3">The sequence shown here is derived from an EMBL/GenBank/DDBJ whole genome shotgun (WGS) entry which is preliminary data.</text>
</comment>
<gene>
    <name evidence="3" type="ORF">ACRB68_80050</name>
</gene>
<keyword evidence="4" id="KW-1185">Reference proteome</keyword>
<evidence type="ECO:0000256" key="1">
    <source>
        <dbReference type="SAM" id="MobiDB-lite"/>
    </source>
</evidence>
<name>A0A7K0C8U5_9ACTN</name>
<evidence type="ECO:0000313" key="4">
    <source>
        <dbReference type="Proteomes" id="UP000487268"/>
    </source>
</evidence>
<evidence type="ECO:0000313" key="3">
    <source>
        <dbReference type="EMBL" id="MQY09875.1"/>
    </source>
</evidence>
<protein>
    <submittedName>
        <fullName evidence="3">Uncharacterized protein</fullName>
    </submittedName>
</protein>
<dbReference type="EMBL" id="WEGH01000009">
    <property type="protein sequence ID" value="MQY09875.1"/>
    <property type="molecule type" value="Genomic_DNA"/>
</dbReference>
<feature type="transmembrane region" description="Helical" evidence="2">
    <location>
        <begin position="6"/>
        <end position="25"/>
    </location>
</feature>
<reference evidence="3 4" key="1">
    <citation type="submission" date="2019-10" db="EMBL/GenBank/DDBJ databases">
        <title>Actinomadura rubteroloni sp. nov. and Actinomadura macrotermitis sp. nov., isolated from the gut of fungus growing-termite Macrotermes natalensis.</title>
        <authorList>
            <person name="Benndorf R."/>
            <person name="Martin K."/>
            <person name="Kuefner M."/>
            <person name="De Beer W."/>
            <person name="Kaster A.-K."/>
            <person name="Vollmers J."/>
            <person name="Poulsen M."/>
            <person name="Beemelmanns C."/>
        </authorList>
    </citation>
    <scope>NUCLEOTIDE SEQUENCE [LARGE SCALE GENOMIC DNA]</scope>
    <source>
        <strain evidence="3 4">RB68</strain>
    </source>
</reference>
<keyword evidence="2" id="KW-0472">Membrane</keyword>
<evidence type="ECO:0000256" key="2">
    <source>
        <dbReference type="SAM" id="Phobius"/>
    </source>
</evidence>
<accession>A0A7K0C8U5</accession>
<dbReference type="Proteomes" id="UP000487268">
    <property type="component" value="Unassembled WGS sequence"/>
</dbReference>